<evidence type="ECO:0000313" key="1">
    <source>
        <dbReference type="EMBL" id="CAG8810416.1"/>
    </source>
</evidence>
<name>A0A9N9K751_9GLOM</name>
<gene>
    <name evidence="1" type="ORF">DERYTH_LOCUS25298</name>
</gene>
<dbReference type="AlphaFoldDB" id="A0A9N9K751"/>
<dbReference type="Proteomes" id="UP000789405">
    <property type="component" value="Unassembled WGS sequence"/>
</dbReference>
<dbReference type="EMBL" id="CAJVPY010046296">
    <property type="protein sequence ID" value="CAG8810416.1"/>
    <property type="molecule type" value="Genomic_DNA"/>
</dbReference>
<keyword evidence="2" id="KW-1185">Reference proteome</keyword>
<comment type="caution">
    <text evidence="1">The sequence shown here is derived from an EMBL/GenBank/DDBJ whole genome shotgun (WGS) entry which is preliminary data.</text>
</comment>
<evidence type="ECO:0000313" key="2">
    <source>
        <dbReference type="Proteomes" id="UP000789405"/>
    </source>
</evidence>
<protein>
    <submittedName>
        <fullName evidence="1">27778_t:CDS:1</fullName>
    </submittedName>
</protein>
<accession>A0A9N9K751</accession>
<feature type="non-terminal residue" evidence="1">
    <location>
        <position position="1"/>
    </location>
</feature>
<organism evidence="1 2">
    <name type="scientific">Dentiscutata erythropus</name>
    <dbReference type="NCBI Taxonomy" id="1348616"/>
    <lineage>
        <taxon>Eukaryota</taxon>
        <taxon>Fungi</taxon>
        <taxon>Fungi incertae sedis</taxon>
        <taxon>Mucoromycota</taxon>
        <taxon>Glomeromycotina</taxon>
        <taxon>Glomeromycetes</taxon>
        <taxon>Diversisporales</taxon>
        <taxon>Gigasporaceae</taxon>
        <taxon>Dentiscutata</taxon>
    </lineage>
</organism>
<sequence>NYATSLSATINKTYMLGGFSFRSIDVDNRAFSSAISASLTRVVVINVRS</sequence>
<proteinExistence type="predicted"/>
<reference evidence="1" key="1">
    <citation type="submission" date="2021-06" db="EMBL/GenBank/DDBJ databases">
        <authorList>
            <person name="Kallberg Y."/>
            <person name="Tangrot J."/>
            <person name="Rosling A."/>
        </authorList>
    </citation>
    <scope>NUCLEOTIDE SEQUENCE</scope>
    <source>
        <strain evidence="1">MA453B</strain>
    </source>
</reference>